<evidence type="ECO:0008006" key="3">
    <source>
        <dbReference type="Google" id="ProtNLM"/>
    </source>
</evidence>
<sequence>MKFKRLVCATITTAVVTLISGCQQTPTMDPTRASERAAFSEWNCDGEPVLAQFYGARVVISDSSSSHWLDRGTQVGKVFRAENHSFRFRGDTATWTRLEQTRHCTERALPGDWQQAISEAPRNQLHYMAQGANEQWQFKLQGNRVLIELQEAGEAVERRNLPAGEADYYLDMWTYNVQTREERMRVQITDGLCRRAGDPTPYPSSIQINWNDQVLQGCGRWLAKSGHRP</sequence>
<dbReference type="RefSeq" id="WP_126798506.1">
    <property type="nucleotide sequence ID" value="NZ_PIPO01000002.1"/>
</dbReference>
<comment type="caution">
    <text evidence="1">The sequence shown here is derived from an EMBL/GenBank/DDBJ whole genome shotgun (WGS) entry which is preliminary data.</text>
</comment>
<reference evidence="1 2" key="1">
    <citation type="journal article" date="2011" name="Front. Microbiol.">
        <title>Genomic signatures of strain selection and enhancement in Bacillus atrophaeus var. globigii, a historical biowarfare simulant.</title>
        <authorList>
            <person name="Gibbons H.S."/>
            <person name="Broomall S.M."/>
            <person name="McNew L.A."/>
            <person name="Daligault H."/>
            <person name="Chapman C."/>
            <person name="Bruce D."/>
            <person name="Karavis M."/>
            <person name="Krepps M."/>
            <person name="McGregor P.A."/>
            <person name="Hong C."/>
            <person name="Park K.H."/>
            <person name="Akmal A."/>
            <person name="Feldman A."/>
            <person name="Lin J.S."/>
            <person name="Chang W.E."/>
            <person name="Higgs B.W."/>
            <person name="Demirev P."/>
            <person name="Lindquist J."/>
            <person name="Liem A."/>
            <person name="Fochler E."/>
            <person name="Read T.D."/>
            <person name="Tapia R."/>
            <person name="Johnson S."/>
            <person name="Bishop-Lilly K.A."/>
            <person name="Detter C."/>
            <person name="Han C."/>
            <person name="Sozhamannan S."/>
            <person name="Rosenzweig C.N."/>
            <person name="Skowronski E.W."/>
        </authorList>
    </citation>
    <scope>NUCLEOTIDE SEQUENCE [LARGE SCALE GENOMIC DNA]</scope>
    <source>
        <strain evidence="1 2">Y4G10-17</strain>
    </source>
</reference>
<name>A0A432WJE4_9GAMM</name>
<gene>
    <name evidence="1" type="ORF">CWE14_05710</name>
</gene>
<organism evidence="1 2">
    <name type="scientific">Aliidiomarina soli</name>
    <dbReference type="NCBI Taxonomy" id="1928574"/>
    <lineage>
        <taxon>Bacteria</taxon>
        <taxon>Pseudomonadati</taxon>
        <taxon>Pseudomonadota</taxon>
        <taxon>Gammaproteobacteria</taxon>
        <taxon>Alteromonadales</taxon>
        <taxon>Idiomarinaceae</taxon>
        <taxon>Aliidiomarina</taxon>
    </lineage>
</organism>
<accession>A0A432WJE4</accession>
<dbReference type="EMBL" id="PIPO01000002">
    <property type="protein sequence ID" value="RUO33946.1"/>
    <property type="molecule type" value="Genomic_DNA"/>
</dbReference>
<evidence type="ECO:0000313" key="2">
    <source>
        <dbReference type="Proteomes" id="UP000287823"/>
    </source>
</evidence>
<protein>
    <recommendedName>
        <fullName evidence="3">C-type lysozyme inhibitor domain-containing protein</fullName>
    </recommendedName>
</protein>
<dbReference type="AlphaFoldDB" id="A0A432WJE4"/>
<dbReference type="PROSITE" id="PS51257">
    <property type="entry name" value="PROKAR_LIPOPROTEIN"/>
    <property type="match status" value="1"/>
</dbReference>
<dbReference type="Proteomes" id="UP000287823">
    <property type="component" value="Unassembled WGS sequence"/>
</dbReference>
<proteinExistence type="predicted"/>
<keyword evidence="2" id="KW-1185">Reference proteome</keyword>
<evidence type="ECO:0000313" key="1">
    <source>
        <dbReference type="EMBL" id="RUO33946.1"/>
    </source>
</evidence>